<keyword evidence="5" id="KW-0378">Hydrolase</keyword>
<dbReference type="InterPro" id="IPR013595">
    <property type="entry name" value="Pept_S33_TAP-like_C"/>
</dbReference>
<evidence type="ECO:0000313" key="5">
    <source>
        <dbReference type="EMBL" id="MFC7450200.1"/>
    </source>
</evidence>
<feature type="region of interest" description="Disordered" evidence="1">
    <location>
        <begin position="35"/>
        <end position="60"/>
    </location>
</feature>
<gene>
    <name evidence="5" type="ORF">ACFQS9_20065</name>
</gene>
<name>A0ABW2S2G0_9NOCA</name>
<feature type="signal peptide" evidence="2">
    <location>
        <begin position="1"/>
        <end position="23"/>
    </location>
</feature>
<organism evidence="5 6">
    <name type="scientific">Rhodococcus daqingensis</name>
    <dbReference type="NCBI Taxonomy" id="2479363"/>
    <lineage>
        <taxon>Bacteria</taxon>
        <taxon>Bacillati</taxon>
        <taxon>Actinomycetota</taxon>
        <taxon>Actinomycetes</taxon>
        <taxon>Mycobacteriales</taxon>
        <taxon>Nocardiaceae</taxon>
        <taxon>Rhodococcus</taxon>
    </lineage>
</organism>
<evidence type="ECO:0000313" key="6">
    <source>
        <dbReference type="Proteomes" id="UP001596484"/>
    </source>
</evidence>
<dbReference type="GO" id="GO:0016787">
    <property type="term" value="F:hydrolase activity"/>
    <property type="evidence" value="ECO:0007669"/>
    <property type="project" value="UniProtKB-KW"/>
</dbReference>
<reference evidence="6" key="1">
    <citation type="journal article" date="2019" name="Int. J. Syst. Evol. Microbiol.">
        <title>The Global Catalogue of Microorganisms (GCM) 10K type strain sequencing project: providing services to taxonomists for standard genome sequencing and annotation.</title>
        <authorList>
            <consortium name="The Broad Institute Genomics Platform"/>
            <consortium name="The Broad Institute Genome Sequencing Center for Infectious Disease"/>
            <person name="Wu L."/>
            <person name="Ma J."/>
        </authorList>
    </citation>
    <scope>NUCLEOTIDE SEQUENCE [LARGE SCALE GENOMIC DNA]</scope>
    <source>
        <strain evidence="6">ICMP 19430</strain>
    </source>
</reference>
<dbReference type="EMBL" id="JBHTCS010000024">
    <property type="protein sequence ID" value="MFC7450200.1"/>
    <property type="molecule type" value="Genomic_DNA"/>
</dbReference>
<dbReference type="SUPFAM" id="SSF53474">
    <property type="entry name" value="alpha/beta-Hydrolases"/>
    <property type="match status" value="1"/>
</dbReference>
<evidence type="ECO:0000259" key="3">
    <source>
        <dbReference type="Pfam" id="PF00561"/>
    </source>
</evidence>
<dbReference type="Pfam" id="PF08386">
    <property type="entry name" value="Abhydrolase_4"/>
    <property type="match status" value="1"/>
</dbReference>
<evidence type="ECO:0000256" key="2">
    <source>
        <dbReference type="SAM" id="SignalP"/>
    </source>
</evidence>
<comment type="caution">
    <text evidence="5">The sequence shown here is derived from an EMBL/GenBank/DDBJ whole genome shotgun (WGS) entry which is preliminary data.</text>
</comment>
<dbReference type="InterPro" id="IPR000073">
    <property type="entry name" value="AB_hydrolase_1"/>
</dbReference>
<evidence type="ECO:0000259" key="4">
    <source>
        <dbReference type="Pfam" id="PF08386"/>
    </source>
</evidence>
<keyword evidence="6" id="KW-1185">Reference proteome</keyword>
<keyword evidence="2" id="KW-0732">Signal</keyword>
<dbReference type="RefSeq" id="WP_378407883.1">
    <property type="nucleotide sequence ID" value="NZ_JBHTCS010000024.1"/>
</dbReference>
<sequence length="526" mass="53315">MTSPLRRTWPLAVVLALCCACSAGPSVRPDVAVEQRPGELTGRPADAAQEPPPLEVPATDLDWSDCTRTTLDTLGLGPGPAGLIIECAQLAAPIDAASAIPGTFSVGVSRARLPQTPTDAGPLVLTSGADRSSTATLAALAAGPITDLLATRPVVAVDRRGIGTSTVIECIDTPTDPGLRQNMLDLGQFSPPDPDGGDAADKVMTLSRDATVACTDFLQPQELAFDAAHAADDLEQLRMAWGVERLGLLATGHGAAVALSYAAKHPDRLSRLVLDAPGSVRADAVTSAESRVAGQEAALAAFARQCAALACSLGTDPRSAVADLVRRASAGELAPVSSNGLVIALTGFLGAPRGDQQARVREFADVLSAAGRGDVGPLQSLIGHTAAATDSDGQFIARCSDGHQWPTPGRARELRTAWADQYPVFGPDAALSLLLCTAWPTTPPPEPPAQLDVAVLTLSGIADPVVGSDGPGSVTGTVAAVGTATATVGWLGSGHPVSTHSGCGQLAIADYARTGALPPDGGACPG</sequence>
<feature type="chain" id="PRO_5047108213" evidence="2">
    <location>
        <begin position="24"/>
        <end position="526"/>
    </location>
</feature>
<feature type="domain" description="Peptidase S33 tripeptidyl aminopeptidase-like C-terminal" evidence="4">
    <location>
        <begin position="422"/>
        <end position="524"/>
    </location>
</feature>
<dbReference type="Pfam" id="PF00561">
    <property type="entry name" value="Abhydrolase_1"/>
    <property type="match status" value="1"/>
</dbReference>
<dbReference type="Proteomes" id="UP001596484">
    <property type="component" value="Unassembled WGS sequence"/>
</dbReference>
<accession>A0ABW2S2G0</accession>
<dbReference type="InterPro" id="IPR029058">
    <property type="entry name" value="AB_hydrolase_fold"/>
</dbReference>
<dbReference type="Gene3D" id="3.40.50.1820">
    <property type="entry name" value="alpha/beta hydrolase"/>
    <property type="match status" value="1"/>
</dbReference>
<protein>
    <submittedName>
        <fullName evidence="5">Alpha/beta hydrolase</fullName>
    </submittedName>
</protein>
<proteinExistence type="predicted"/>
<evidence type="ECO:0000256" key="1">
    <source>
        <dbReference type="SAM" id="MobiDB-lite"/>
    </source>
</evidence>
<feature type="domain" description="AB hydrolase-1" evidence="3">
    <location>
        <begin position="151"/>
        <end position="280"/>
    </location>
</feature>